<dbReference type="Pfam" id="PF12796">
    <property type="entry name" value="Ank_2"/>
    <property type="match status" value="1"/>
</dbReference>
<evidence type="ECO:0000256" key="1">
    <source>
        <dbReference type="PROSITE-ProRule" id="PRU00023"/>
    </source>
</evidence>
<dbReference type="EMBL" id="CAMXCT010004268">
    <property type="protein sequence ID" value="CAI4008389.1"/>
    <property type="molecule type" value="Genomic_DNA"/>
</dbReference>
<feature type="compositionally biased region" description="Basic and acidic residues" evidence="2">
    <location>
        <begin position="81"/>
        <end position="91"/>
    </location>
</feature>
<dbReference type="EMBL" id="CAMXCT020004268">
    <property type="protein sequence ID" value="CAL1161764.1"/>
    <property type="molecule type" value="Genomic_DNA"/>
</dbReference>
<reference evidence="3" key="1">
    <citation type="submission" date="2022-10" db="EMBL/GenBank/DDBJ databases">
        <authorList>
            <person name="Chen Y."/>
            <person name="Dougan E. K."/>
            <person name="Chan C."/>
            <person name="Rhodes N."/>
            <person name="Thang M."/>
        </authorList>
    </citation>
    <scope>NUCLEOTIDE SEQUENCE</scope>
</reference>
<dbReference type="PROSITE" id="PS50088">
    <property type="entry name" value="ANK_REPEAT"/>
    <property type="match status" value="1"/>
</dbReference>
<keyword evidence="1" id="KW-0040">ANK repeat</keyword>
<dbReference type="EMBL" id="CAMXCT030004268">
    <property type="protein sequence ID" value="CAL4795701.1"/>
    <property type="molecule type" value="Genomic_DNA"/>
</dbReference>
<sequence>PPLLMAAQEGHLEVLRQLLDAQADPDRGDPAADGETPLTTVLSEGPEGPRLQLLRRLVEAMADPHQARPDGKTPLALLMEEPLRSSKDAEALRSCLETSKRRKR</sequence>
<dbReference type="Proteomes" id="UP001152797">
    <property type="component" value="Unassembled WGS sequence"/>
</dbReference>
<feature type="region of interest" description="Disordered" evidence="2">
    <location>
        <begin position="21"/>
        <end position="47"/>
    </location>
</feature>
<proteinExistence type="predicted"/>
<feature type="region of interest" description="Disordered" evidence="2">
    <location>
        <begin position="81"/>
        <end position="104"/>
    </location>
</feature>
<dbReference type="InterPro" id="IPR036770">
    <property type="entry name" value="Ankyrin_rpt-contain_sf"/>
</dbReference>
<gene>
    <name evidence="3" type="ORF">C1SCF055_LOCUS33837</name>
</gene>
<evidence type="ECO:0000313" key="5">
    <source>
        <dbReference type="EMBL" id="CAL4795701.1"/>
    </source>
</evidence>
<dbReference type="PROSITE" id="PS50297">
    <property type="entry name" value="ANK_REP_REGION"/>
    <property type="match status" value="1"/>
</dbReference>
<dbReference type="AlphaFoldDB" id="A0A9P1DG63"/>
<comment type="caution">
    <text evidence="3">The sequence shown here is derived from an EMBL/GenBank/DDBJ whole genome shotgun (WGS) entry which is preliminary data.</text>
</comment>
<dbReference type="Gene3D" id="1.25.40.20">
    <property type="entry name" value="Ankyrin repeat-containing domain"/>
    <property type="match status" value="1"/>
</dbReference>
<accession>A0A9P1DG63</accession>
<feature type="non-terminal residue" evidence="3">
    <location>
        <position position="1"/>
    </location>
</feature>
<organism evidence="3">
    <name type="scientific">Cladocopium goreaui</name>
    <dbReference type="NCBI Taxonomy" id="2562237"/>
    <lineage>
        <taxon>Eukaryota</taxon>
        <taxon>Sar</taxon>
        <taxon>Alveolata</taxon>
        <taxon>Dinophyceae</taxon>
        <taxon>Suessiales</taxon>
        <taxon>Symbiodiniaceae</taxon>
        <taxon>Cladocopium</taxon>
    </lineage>
</organism>
<protein>
    <submittedName>
        <fullName evidence="5">Ankyrin repeat domain-containing protein 29</fullName>
    </submittedName>
</protein>
<evidence type="ECO:0000313" key="3">
    <source>
        <dbReference type="EMBL" id="CAI4008389.1"/>
    </source>
</evidence>
<feature type="repeat" description="ANK" evidence="1">
    <location>
        <begin position="1"/>
        <end position="30"/>
    </location>
</feature>
<dbReference type="InterPro" id="IPR002110">
    <property type="entry name" value="Ankyrin_rpt"/>
</dbReference>
<name>A0A9P1DG63_9DINO</name>
<reference evidence="4" key="2">
    <citation type="submission" date="2024-04" db="EMBL/GenBank/DDBJ databases">
        <authorList>
            <person name="Chen Y."/>
            <person name="Shah S."/>
            <person name="Dougan E. K."/>
            <person name="Thang M."/>
            <person name="Chan C."/>
        </authorList>
    </citation>
    <scope>NUCLEOTIDE SEQUENCE [LARGE SCALE GENOMIC DNA]</scope>
</reference>
<keyword evidence="6" id="KW-1185">Reference proteome</keyword>
<evidence type="ECO:0000313" key="6">
    <source>
        <dbReference type="Proteomes" id="UP001152797"/>
    </source>
</evidence>
<evidence type="ECO:0000313" key="4">
    <source>
        <dbReference type="EMBL" id="CAL1161764.1"/>
    </source>
</evidence>
<evidence type="ECO:0000256" key="2">
    <source>
        <dbReference type="SAM" id="MobiDB-lite"/>
    </source>
</evidence>
<dbReference type="SUPFAM" id="SSF48403">
    <property type="entry name" value="Ankyrin repeat"/>
    <property type="match status" value="1"/>
</dbReference>